<evidence type="ECO:0000313" key="1">
    <source>
        <dbReference type="EMBL" id="KAI4333900.1"/>
    </source>
</evidence>
<sequence length="357" mass="40003">MEFHNEVDASKLLGAQTHIINHIFSYVNSMSLRCAVDLGIPDIIHNHGQPMPFSQLTSSLPIHPSKSGYVYRLMRFLIHSGFFAQQKVSEDDPQEGYILTDASTLLLKDNPFSLTAYLLTATDTILTKSCHDLSTWFQNDDSSPFVTANGMSFWEYAGKQPKLSEVFNEAMANDATLVSSVVIKKCKGVFEGMESLVDVGGGTGNLAKAIAKEFPQLECTVFDLPQVVSDLQGRENLRYIGGDMFEAIPPANAILLKWVLHNWNDEQCVEILKKCKEAITSKGEKGKVIIIDIIIENEKGDDESSETQLFFDMMMMVAVTGRERNKKEWIKLFFSAGFYDYKITPILGLRSLIEVYP</sequence>
<reference evidence="1 2" key="1">
    <citation type="journal article" date="2022" name="DNA Res.">
        <title>Chromosomal-level genome assembly of the orchid tree Bauhinia variegata (Leguminosae; Cercidoideae) supports the allotetraploid origin hypothesis of Bauhinia.</title>
        <authorList>
            <person name="Zhong Y."/>
            <person name="Chen Y."/>
            <person name="Zheng D."/>
            <person name="Pang J."/>
            <person name="Liu Y."/>
            <person name="Luo S."/>
            <person name="Meng S."/>
            <person name="Qian L."/>
            <person name="Wei D."/>
            <person name="Dai S."/>
            <person name="Zhou R."/>
        </authorList>
    </citation>
    <scope>NUCLEOTIDE SEQUENCE [LARGE SCALE GENOMIC DNA]</scope>
    <source>
        <strain evidence="1">BV-YZ2020</strain>
    </source>
</reference>
<evidence type="ECO:0000313" key="2">
    <source>
        <dbReference type="Proteomes" id="UP000828941"/>
    </source>
</evidence>
<dbReference type="EMBL" id="CM039432">
    <property type="protein sequence ID" value="KAI4333900.1"/>
    <property type="molecule type" value="Genomic_DNA"/>
</dbReference>
<protein>
    <submittedName>
        <fullName evidence="1">Uncharacterized protein</fullName>
    </submittedName>
</protein>
<comment type="caution">
    <text evidence="1">The sequence shown here is derived from an EMBL/GenBank/DDBJ whole genome shotgun (WGS) entry which is preliminary data.</text>
</comment>
<gene>
    <name evidence="1" type="ORF">L6164_018654</name>
</gene>
<keyword evidence="2" id="KW-1185">Reference proteome</keyword>
<dbReference type="Proteomes" id="UP000828941">
    <property type="component" value="Chromosome 7"/>
</dbReference>
<organism evidence="1 2">
    <name type="scientific">Bauhinia variegata</name>
    <name type="common">Purple orchid tree</name>
    <name type="synonym">Phanera variegata</name>
    <dbReference type="NCBI Taxonomy" id="167791"/>
    <lineage>
        <taxon>Eukaryota</taxon>
        <taxon>Viridiplantae</taxon>
        <taxon>Streptophyta</taxon>
        <taxon>Embryophyta</taxon>
        <taxon>Tracheophyta</taxon>
        <taxon>Spermatophyta</taxon>
        <taxon>Magnoliopsida</taxon>
        <taxon>eudicotyledons</taxon>
        <taxon>Gunneridae</taxon>
        <taxon>Pentapetalae</taxon>
        <taxon>rosids</taxon>
        <taxon>fabids</taxon>
        <taxon>Fabales</taxon>
        <taxon>Fabaceae</taxon>
        <taxon>Cercidoideae</taxon>
        <taxon>Cercideae</taxon>
        <taxon>Bauhiniinae</taxon>
        <taxon>Bauhinia</taxon>
    </lineage>
</organism>
<name>A0ACB9NCI3_BAUVA</name>
<accession>A0ACB9NCI3</accession>
<proteinExistence type="predicted"/>